<evidence type="ECO:0000313" key="3">
    <source>
        <dbReference type="Proteomes" id="UP001500956"/>
    </source>
</evidence>
<feature type="compositionally biased region" description="Basic and acidic residues" evidence="1">
    <location>
        <begin position="58"/>
        <end position="69"/>
    </location>
</feature>
<reference evidence="3" key="1">
    <citation type="journal article" date="2019" name="Int. J. Syst. Evol. Microbiol.">
        <title>The Global Catalogue of Microorganisms (GCM) 10K type strain sequencing project: providing services to taxonomists for standard genome sequencing and annotation.</title>
        <authorList>
            <consortium name="The Broad Institute Genomics Platform"/>
            <consortium name="The Broad Institute Genome Sequencing Center for Infectious Disease"/>
            <person name="Wu L."/>
            <person name="Ma J."/>
        </authorList>
    </citation>
    <scope>NUCLEOTIDE SEQUENCE [LARGE SCALE GENOMIC DNA]</scope>
    <source>
        <strain evidence="3">JCM 18063</strain>
    </source>
</reference>
<keyword evidence="3" id="KW-1185">Reference proteome</keyword>
<evidence type="ECO:0000313" key="2">
    <source>
        <dbReference type="EMBL" id="GAA4716514.1"/>
    </source>
</evidence>
<accession>A0ABP8XZS8</accession>
<comment type="caution">
    <text evidence="2">The sequence shown here is derived from an EMBL/GenBank/DDBJ whole genome shotgun (WGS) entry which is preliminary data.</text>
</comment>
<organism evidence="2 3">
    <name type="scientific">Isoptericola chiayiensis</name>
    <dbReference type="NCBI Taxonomy" id="579446"/>
    <lineage>
        <taxon>Bacteria</taxon>
        <taxon>Bacillati</taxon>
        <taxon>Actinomycetota</taxon>
        <taxon>Actinomycetes</taxon>
        <taxon>Micrococcales</taxon>
        <taxon>Promicromonosporaceae</taxon>
        <taxon>Isoptericola</taxon>
    </lineage>
</organism>
<evidence type="ECO:0000256" key="1">
    <source>
        <dbReference type="SAM" id="MobiDB-lite"/>
    </source>
</evidence>
<name>A0ABP8XZS8_9MICO</name>
<dbReference type="EMBL" id="BAABID010000001">
    <property type="protein sequence ID" value="GAA4716514.1"/>
    <property type="molecule type" value="Genomic_DNA"/>
</dbReference>
<protein>
    <submittedName>
        <fullName evidence="2">Uncharacterized protein</fullName>
    </submittedName>
</protein>
<gene>
    <name evidence="2" type="ORF">GCM10023216_00420</name>
</gene>
<dbReference type="Proteomes" id="UP001500956">
    <property type="component" value="Unassembled WGS sequence"/>
</dbReference>
<feature type="region of interest" description="Disordered" evidence="1">
    <location>
        <begin position="1"/>
        <end position="69"/>
    </location>
</feature>
<sequence>MHKLDGPVQQLLEAPRDGPGLGGGQRAGTRTEAQGWGAHPASLSQTGGGGTTRVPPSDGRHSERDVNAP</sequence>
<proteinExistence type="predicted"/>